<reference evidence="2" key="1">
    <citation type="submission" date="2022-09" db="EMBL/GenBank/DDBJ databases">
        <title>Comparative genomics and taxonomic characterization of three novel marine species of genus Reichenbachiella exhibiting antioxidant and polysaccharide degradation activities.</title>
        <authorList>
            <person name="Muhammad N."/>
            <person name="Lee Y.-J."/>
            <person name="Ko J."/>
            <person name="Kim S.-G."/>
        </authorList>
    </citation>
    <scope>NUCLEOTIDE SEQUENCE</scope>
    <source>
        <strain evidence="2">BKB1-1</strain>
    </source>
</reference>
<name>A0ABY6CV12_9BACT</name>
<dbReference type="Proteomes" id="UP001065174">
    <property type="component" value="Chromosome"/>
</dbReference>
<proteinExistence type="predicted"/>
<dbReference type="InterPro" id="IPR028976">
    <property type="entry name" value="CheC-like_sf"/>
</dbReference>
<keyword evidence="1" id="KW-0145">Chemotaxis</keyword>
<organism evidence="2 3">
    <name type="scientific">Reichenbachiella agarivorans</name>
    <dbReference type="NCBI Taxonomy" id="2979464"/>
    <lineage>
        <taxon>Bacteria</taxon>
        <taxon>Pseudomonadati</taxon>
        <taxon>Bacteroidota</taxon>
        <taxon>Cytophagia</taxon>
        <taxon>Cytophagales</taxon>
        <taxon>Reichenbachiellaceae</taxon>
        <taxon>Reichenbachiella</taxon>
    </lineage>
</organism>
<evidence type="ECO:0000313" key="3">
    <source>
        <dbReference type="Proteomes" id="UP001065174"/>
    </source>
</evidence>
<dbReference type="EMBL" id="CP106679">
    <property type="protein sequence ID" value="UXP32070.1"/>
    <property type="molecule type" value="Genomic_DNA"/>
</dbReference>
<gene>
    <name evidence="2" type="ORF">N6H18_17140</name>
</gene>
<dbReference type="Gene3D" id="3.40.1550.10">
    <property type="entry name" value="CheC-like"/>
    <property type="match status" value="1"/>
</dbReference>
<evidence type="ECO:0000256" key="1">
    <source>
        <dbReference type="ARBA" id="ARBA00022500"/>
    </source>
</evidence>
<keyword evidence="3" id="KW-1185">Reference proteome</keyword>
<dbReference type="SUPFAM" id="SSF103039">
    <property type="entry name" value="CheC-like"/>
    <property type="match status" value="1"/>
</dbReference>
<protein>
    <recommendedName>
        <fullName evidence="4">Chemotaxis protein CheC</fullName>
    </recommendedName>
</protein>
<sequence length="204" mass="22874">MMIEQLQGKEHQIATNLIKEGLDCASLTLSSILKTPIAIKKIDYGYDSFQAVMSKTRANASDNYYLLRTGLIGELKGVCHLIFTAEEIAKINETCLPAAFQQSSSVEAAQLSEGFLTELDNIVAASVITQFSNYLDVDLFGHVPSLHIMPPSELEEYLGHEAEQFNNVVCFKANFIGEELDISPDFTWMFQDHFLNKIKERSQE</sequence>
<dbReference type="RefSeq" id="WP_262309507.1">
    <property type="nucleotide sequence ID" value="NZ_CP106679.1"/>
</dbReference>
<accession>A0ABY6CV12</accession>
<evidence type="ECO:0008006" key="4">
    <source>
        <dbReference type="Google" id="ProtNLM"/>
    </source>
</evidence>
<evidence type="ECO:0000313" key="2">
    <source>
        <dbReference type="EMBL" id="UXP32070.1"/>
    </source>
</evidence>